<sequence>MNSANADCPFNITDEFYTSSQLSKGFYLLSILNLVIDSCLPVISVGGSTLLILAIFKFPHLREVPSNLLLTSQAVCDLLIGLFAQPLIAVRLASRLFGFADCLLQQNFLNALGMYVTHFLLYSSCLNLCLITVDRYVCITHPLGYQSLVTVKTALKAIIACWSLSVAFAAVPVFLTHKADTLSLVITSRAVACIPPLLLVFTTFFCYFKMTRIARRHWMLIRALVSDTNNPTKQDVKSTRTTLIMVGVVFLCYVPTTSAVLGLYITKNLALLEVVLPFLSTLTFLNSSINPLVYYVRCRRIRRYVWKVIKRK</sequence>
<feature type="transmembrane region" description="Helical" evidence="10">
    <location>
        <begin position="26"/>
        <end position="56"/>
    </location>
</feature>
<dbReference type="InterPro" id="IPR017452">
    <property type="entry name" value="GPCR_Rhodpsn_7TM"/>
</dbReference>
<evidence type="ECO:0000256" key="8">
    <source>
        <dbReference type="ARBA" id="ARBA00023224"/>
    </source>
</evidence>
<feature type="transmembrane region" description="Helical" evidence="10">
    <location>
        <begin position="271"/>
        <end position="296"/>
    </location>
</feature>
<keyword evidence="2" id="KW-1003">Cell membrane</keyword>
<reference evidence="12 13" key="1">
    <citation type="submission" date="2022-05" db="EMBL/GenBank/DDBJ databases">
        <authorList>
            <consortium name="Genoscope - CEA"/>
            <person name="William W."/>
        </authorList>
    </citation>
    <scope>NUCLEOTIDE SEQUENCE [LARGE SCALE GENOMIC DNA]</scope>
</reference>
<dbReference type="PRINTS" id="PR00237">
    <property type="entry name" value="GPCRRHODOPSN"/>
</dbReference>
<dbReference type="PANTHER" id="PTHR24249:SF372">
    <property type="entry name" value="G-PROTEIN COUPLED RECEPTORS FAMILY 1 PROFILE DOMAIN-CONTAINING PROTEIN"/>
    <property type="match status" value="1"/>
</dbReference>
<organism evidence="12 13">
    <name type="scientific">Pocillopora meandrina</name>
    <dbReference type="NCBI Taxonomy" id="46732"/>
    <lineage>
        <taxon>Eukaryota</taxon>
        <taxon>Metazoa</taxon>
        <taxon>Cnidaria</taxon>
        <taxon>Anthozoa</taxon>
        <taxon>Hexacorallia</taxon>
        <taxon>Scleractinia</taxon>
        <taxon>Astrocoeniina</taxon>
        <taxon>Pocilloporidae</taxon>
        <taxon>Pocillopora</taxon>
    </lineage>
</organism>
<gene>
    <name evidence="12" type="ORF">PMEA_00000950</name>
</gene>
<dbReference type="Gene3D" id="1.20.1070.10">
    <property type="entry name" value="Rhodopsin 7-helix transmembrane proteins"/>
    <property type="match status" value="1"/>
</dbReference>
<keyword evidence="13" id="KW-1185">Reference proteome</keyword>
<dbReference type="GO" id="GO:0004930">
    <property type="term" value="F:G protein-coupled receptor activity"/>
    <property type="evidence" value="ECO:0007669"/>
    <property type="project" value="UniProtKB-KW"/>
</dbReference>
<dbReference type="PROSITE" id="PS00237">
    <property type="entry name" value="G_PROTEIN_RECEP_F1_1"/>
    <property type="match status" value="1"/>
</dbReference>
<comment type="caution">
    <text evidence="12">The sequence shown here is derived from an EMBL/GenBank/DDBJ whole genome shotgun (WGS) entry which is preliminary data.</text>
</comment>
<feature type="transmembrane region" description="Helical" evidence="10">
    <location>
        <begin position="68"/>
        <end position="88"/>
    </location>
</feature>
<dbReference type="AlphaFoldDB" id="A0AAU9VPW9"/>
<evidence type="ECO:0000256" key="9">
    <source>
        <dbReference type="RuleBase" id="RU000688"/>
    </source>
</evidence>
<proteinExistence type="inferred from homology"/>
<dbReference type="SMART" id="SM01381">
    <property type="entry name" value="7TM_GPCR_Srsx"/>
    <property type="match status" value="1"/>
</dbReference>
<dbReference type="Proteomes" id="UP001159428">
    <property type="component" value="Unassembled WGS sequence"/>
</dbReference>
<keyword evidence="8 9" id="KW-0807">Transducer</keyword>
<evidence type="ECO:0000256" key="1">
    <source>
        <dbReference type="ARBA" id="ARBA00004651"/>
    </source>
</evidence>
<dbReference type="EMBL" id="CALNXJ010000001">
    <property type="protein sequence ID" value="CAH3032093.1"/>
    <property type="molecule type" value="Genomic_DNA"/>
</dbReference>
<dbReference type="PROSITE" id="PS50262">
    <property type="entry name" value="G_PROTEIN_RECEP_F1_2"/>
    <property type="match status" value="1"/>
</dbReference>
<evidence type="ECO:0000256" key="5">
    <source>
        <dbReference type="ARBA" id="ARBA00023040"/>
    </source>
</evidence>
<evidence type="ECO:0000256" key="4">
    <source>
        <dbReference type="ARBA" id="ARBA00022989"/>
    </source>
</evidence>
<keyword evidence="5 9" id="KW-0297">G-protein coupled receptor</keyword>
<evidence type="ECO:0000313" key="12">
    <source>
        <dbReference type="EMBL" id="CAH3032093.1"/>
    </source>
</evidence>
<evidence type="ECO:0000256" key="2">
    <source>
        <dbReference type="ARBA" id="ARBA00022475"/>
    </source>
</evidence>
<evidence type="ECO:0000259" key="11">
    <source>
        <dbReference type="PROSITE" id="PS50262"/>
    </source>
</evidence>
<keyword evidence="4 10" id="KW-1133">Transmembrane helix</keyword>
<keyword evidence="7 9" id="KW-0675">Receptor</keyword>
<feature type="transmembrane region" description="Helical" evidence="10">
    <location>
        <begin position="243"/>
        <end position="265"/>
    </location>
</feature>
<protein>
    <recommendedName>
        <fullName evidence="11">G-protein coupled receptors family 1 profile domain-containing protein</fullName>
    </recommendedName>
</protein>
<dbReference type="PANTHER" id="PTHR24249">
    <property type="entry name" value="HISTAMINE RECEPTOR-RELATED G-PROTEIN COUPLED RECEPTOR"/>
    <property type="match status" value="1"/>
</dbReference>
<keyword evidence="3 9" id="KW-0812">Transmembrane</keyword>
<dbReference type="InterPro" id="IPR000276">
    <property type="entry name" value="GPCR_Rhodpsn"/>
</dbReference>
<dbReference type="Pfam" id="PF00001">
    <property type="entry name" value="7tm_1"/>
    <property type="match status" value="1"/>
</dbReference>
<dbReference type="GO" id="GO:0005886">
    <property type="term" value="C:plasma membrane"/>
    <property type="evidence" value="ECO:0007669"/>
    <property type="project" value="UniProtKB-SubCell"/>
</dbReference>
<evidence type="ECO:0000256" key="10">
    <source>
        <dbReference type="SAM" id="Phobius"/>
    </source>
</evidence>
<evidence type="ECO:0000256" key="7">
    <source>
        <dbReference type="ARBA" id="ARBA00023170"/>
    </source>
</evidence>
<feature type="transmembrane region" description="Helical" evidence="10">
    <location>
        <begin position="154"/>
        <end position="175"/>
    </location>
</feature>
<feature type="transmembrane region" description="Helical" evidence="10">
    <location>
        <begin position="108"/>
        <end position="133"/>
    </location>
</feature>
<dbReference type="CDD" id="cd00637">
    <property type="entry name" value="7tm_classA_rhodopsin-like"/>
    <property type="match status" value="1"/>
</dbReference>
<name>A0AAU9VPW9_9CNID</name>
<dbReference type="InterPro" id="IPR050569">
    <property type="entry name" value="TAAR"/>
</dbReference>
<feature type="domain" description="G-protein coupled receptors family 1 profile" evidence="11">
    <location>
        <begin position="47"/>
        <end position="294"/>
    </location>
</feature>
<evidence type="ECO:0000256" key="6">
    <source>
        <dbReference type="ARBA" id="ARBA00023136"/>
    </source>
</evidence>
<comment type="similarity">
    <text evidence="9">Belongs to the G-protein coupled receptor 1 family.</text>
</comment>
<evidence type="ECO:0000256" key="3">
    <source>
        <dbReference type="ARBA" id="ARBA00022692"/>
    </source>
</evidence>
<accession>A0AAU9VPW9</accession>
<keyword evidence="6 10" id="KW-0472">Membrane</keyword>
<dbReference type="SUPFAM" id="SSF81321">
    <property type="entry name" value="Family A G protein-coupled receptor-like"/>
    <property type="match status" value="1"/>
</dbReference>
<evidence type="ECO:0000313" key="13">
    <source>
        <dbReference type="Proteomes" id="UP001159428"/>
    </source>
</evidence>
<feature type="transmembrane region" description="Helical" evidence="10">
    <location>
        <begin position="181"/>
        <end position="208"/>
    </location>
</feature>
<comment type="subcellular location">
    <subcellularLocation>
        <location evidence="1">Cell membrane</location>
        <topology evidence="1">Multi-pass membrane protein</topology>
    </subcellularLocation>
</comment>